<comment type="caution">
    <text evidence="2">The sequence shown here is derived from an EMBL/GenBank/DDBJ whole genome shotgun (WGS) entry which is preliminary data.</text>
</comment>
<gene>
    <name evidence="2" type="ORF">C2134_05355</name>
</gene>
<organism evidence="2 3">
    <name type="scientific">Chromobacterium sinusclupearum</name>
    <dbReference type="NCBI Taxonomy" id="2077146"/>
    <lineage>
        <taxon>Bacteria</taxon>
        <taxon>Pseudomonadati</taxon>
        <taxon>Pseudomonadota</taxon>
        <taxon>Betaproteobacteria</taxon>
        <taxon>Neisseriales</taxon>
        <taxon>Chromobacteriaceae</taxon>
        <taxon>Chromobacterium</taxon>
    </lineage>
</organism>
<dbReference type="AlphaFoldDB" id="A0A2K4MRB2"/>
<name>A0A2K4MRB2_9NEIS</name>
<accession>A0A2K4MRB2</accession>
<evidence type="ECO:0000256" key="1">
    <source>
        <dbReference type="SAM" id="MobiDB-lite"/>
    </source>
</evidence>
<dbReference type="Proteomes" id="UP000236416">
    <property type="component" value="Unassembled WGS sequence"/>
</dbReference>
<evidence type="ECO:0000313" key="3">
    <source>
        <dbReference type="Proteomes" id="UP000236416"/>
    </source>
</evidence>
<evidence type="ECO:0000313" key="2">
    <source>
        <dbReference type="EMBL" id="POA99519.1"/>
    </source>
</evidence>
<reference evidence="2 3" key="1">
    <citation type="submission" date="2018-01" db="EMBL/GenBank/DDBJ databases">
        <title>Genomic Sequence of Chromobacterium MWU13-2610 from wild cranberry bogs within the Cape Cod National Seashore.</title>
        <authorList>
            <person name="O'Hara-Hanley K."/>
            <person name="Soby S."/>
            <person name="Harrison A."/>
        </authorList>
    </citation>
    <scope>NUCLEOTIDE SEQUENCE [LARGE SCALE GENOMIC DNA]</scope>
    <source>
        <strain evidence="2 3">MWU13-2610</strain>
    </source>
</reference>
<keyword evidence="3" id="KW-1185">Reference proteome</keyword>
<sequence>MPQQAVDEFQQGIGIAARMPDMLHFYRQIGVVYAPPAQAGVSSPQHLRDQIRQHRHRRQPLQQQGNRQQAGGGGDHPPRLAMRAQIVVHQAGVVADVRGVQMRRPRQLGRVQQGGQCQAAGVVHADEAAAEQTPPAQTPRQLRKMADGAVDAPLVQRGRHLGRRHRQHLQA</sequence>
<proteinExistence type="predicted"/>
<protein>
    <submittedName>
        <fullName evidence="2">Uncharacterized protein</fullName>
    </submittedName>
</protein>
<dbReference type="EMBL" id="PPTF01000019">
    <property type="protein sequence ID" value="POA99519.1"/>
    <property type="molecule type" value="Genomic_DNA"/>
</dbReference>
<feature type="compositionally biased region" description="Low complexity" evidence="1">
    <location>
        <begin position="60"/>
        <end position="69"/>
    </location>
</feature>
<feature type="region of interest" description="Disordered" evidence="1">
    <location>
        <begin position="39"/>
        <end position="79"/>
    </location>
</feature>